<evidence type="ECO:0000313" key="10">
    <source>
        <dbReference type="EMBL" id="RKP05765.1"/>
    </source>
</evidence>
<dbReference type="InterPro" id="IPR039993">
    <property type="entry name" value="NDUFB10"/>
</dbReference>
<evidence type="ECO:0000256" key="2">
    <source>
        <dbReference type="ARBA" id="ARBA00008317"/>
    </source>
</evidence>
<evidence type="ECO:0000256" key="3">
    <source>
        <dbReference type="ARBA" id="ARBA00022448"/>
    </source>
</evidence>
<reference evidence="11" key="1">
    <citation type="journal article" date="2018" name="Nat. Microbiol.">
        <title>Leveraging single-cell genomics to expand the fungal tree of life.</title>
        <authorList>
            <person name="Ahrendt S.R."/>
            <person name="Quandt C.A."/>
            <person name="Ciobanu D."/>
            <person name="Clum A."/>
            <person name="Salamov A."/>
            <person name="Andreopoulos B."/>
            <person name="Cheng J.F."/>
            <person name="Woyke T."/>
            <person name="Pelin A."/>
            <person name="Henrissat B."/>
            <person name="Reynolds N.K."/>
            <person name="Benny G.L."/>
            <person name="Smith M.E."/>
            <person name="James T.Y."/>
            <person name="Grigoriev I.V."/>
        </authorList>
    </citation>
    <scope>NUCLEOTIDE SEQUENCE [LARGE SCALE GENOMIC DNA]</scope>
    <source>
        <strain evidence="11">RSA 1356</strain>
    </source>
</reference>
<protein>
    <recommendedName>
        <fullName evidence="12">NADH-ubiquinone oxidoreductase 12 kDa subunit</fullName>
    </recommendedName>
</protein>
<dbReference type="OrthoDB" id="10252718at2759"/>
<dbReference type="PANTHER" id="PTHR13094:SF1">
    <property type="entry name" value="NADH DEHYDROGENASE [UBIQUINONE] 1 BETA SUBCOMPLEX SUBUNIT 10"/>
    <property type="match status" value="1"/>
</dbReference>
<evidence type="ECO:0000313" key="11">
    <source>
        <dbReference type="Proteomes" id="UP000271241"/>
    </source>
</evidence>
<dbReference type="InterPro" id="IPR019377">
    <property type="entry name" value="NADH_UbQ_OxRdtase_su10"/>
</dbReference>
<keyword evidence="11" id="KW-1185">Reference proteome</keyword>
<dbReference type="GO" id="GO:0045271">
    <property type="term" value="C:respiratory chain complex I"/>
    <property type="evidence" value="ECO:0007669"/>
    <property type="project" value="UniProtKB-ARBA"/>
</dbReference>
<proteinExistence type="inferred from homology"/>
<dbReference type="PANTHER" id="PTHR13094">
    <property type="entry name" value="NADH-UBIQUINONE OXIDOREDUCTASE PDSW SUBUNIT"/>
    <property type="match status" value="1"/>
</dbReference>
<evidence type="ECO:0000256" key="5">
    <source>
        <dbReference type="ARBA" id="ARBA00022792"/>
    </source>
</evidence>
<keyword evidence="4" id="KW-0679">Respiratory chain</keyword>
<organism evidence="10 11">
    <name type="scientific">Thamnocephalis sphaerospora</name>
    <dbReference type="NCBI Taxonomy" id="78915"/>
    <lineage>
        <taxon>Eukaryota</taxon>
        <taxon>Fungi</taxon>
        <taxon>Fungi incertae sedis</taxon>
        <taxon>Zoopagomycota</taxon>
        <taxon>Zoopagomycotina</taxon>
        <taxon>Zoopagomycetes</taxon>
        <taxon>Zoopagales</taxon>
        <taxon>Sigmoideomycetaceae</taxon>
        <taxon>Thamnocephalis</taxon>
    </lineage>
</organism>
<evidence type="ECO:0000256" key="8">
    <source>
        <dbReference type="ARBA" id="ARBA00023136"/>
    </source>
</evidence>
<keyword evidence="5" id="KW-0999">Mitochondrion inner membrane</keyword>
<dbReference type="Pfam" id="PF10249">
    <property type="entry name" value="NDUFB10"/>
    <property type="match status" value="1"/>
</dbReference>
<gene>
    <name evidence="10" type="ORF">THASP1DRAFT_32401</name>
</gene>
<feature type="region of interest" description="Disordered" evidence="9">
    <location>
        <begin position="1"/>
        <end position="22"/>
    </location>
</feature>
<name>A0A4P9XJ50_9FUNG</name>
<evidence type="ECO:0000256" key="9">
    <source>
        <dbReference type="SAM" id="MobiDB-lite"/>
    </source>
</evidence>
<evidence type="ECO:0000256" key="6">
    <source>
        <dbReference type="ARBA" id="ARBA00022982"/>
    </source>
</evidence>
<evidence type="ECO:0000256" key="7">
    <source>
        <dbReference type="ARBA" id="ARBA00023128"/>
    </source>
</evidence>
<evidence type="ECO:0000256" key="4">
    <source>
        <dbReference type="ARBA" id="ARBA00022660"/>
    </source>
</evidence>
<keyword evidence="6" id="KW-0249">Electron transport</keyword>
<comment type="similarity">
    <text evidence="2">Belongs to the complex I NDUFB10 subunit family.</text>
</comment>
<keyword evidence="8" id="KW-0472">Membrane</keyword>
<accession>A0A4P9XJ50</accession>
<sequence length="96" mass="11258">MSEHQRFDKVPSISEVDPSDYRAVQQARSQEIREQWVRVMEARIIREKLSKCYRTQGVNHYEQCRHLADAYMERLPNARVTGYLGKDSKPSQSESA</sequence>
<dbReference type="EMBL" id="KZ993037">
    <property type="protein sequence ID" value="RKP05765.1"/>
    <property type="molecule type" value="Genomic_DNA"/>
</dbReference>
<keyword evidence="3" id="KW-0813">Transport</keyword>
<dbReference type="GO" id="GO:0005743">
    <property type="term" value="C:mitochondrial inner membrane"/>
    <property type="evidence" value="ECO:0007669"/>
    <property type="project" value="UniProtKB-SubCell"/>
</dbReference>
<dbReference type="Proteomes" id="UP000271241">
    <property type="component" value="Unassembled WGS sequence"/>
</dbReference>
<dbReference type="STRING" id="78915.A0A4P9XJ50"/>
<keyword evidence="7" id="KW-0496">Mitochondrion</keyword>
<dbReference type="AlphaFoldDB" id="A0A4P9XJ50"/>
<comment type="subcellular location">
    <subcellularLocation>
        <location evidence="1">Mitochondrion inner membrane</location>
        <topology evidence="1">Peripheral membrane protein</topology>
        <orientation evidence="1">Matrix side</orientation>
    </subcellularLocation>
</comment>
<evidence type="ECO:0000256" key="1">
    <source>
        <dbReference type="ARBA" id="ARBA00004443"/>
    </source>
</evidence>
<evidence type="ECO:0008006" key="12">
    <source>
        <dbReference type="Google" id="ProtNLM"/>
    </source>
</evidence>